<name>A0A8S5M5J9_9CAUD</name>
<reference evidence="1" key="1">
    <citation type="journal article" date="2021" name="Proc. Natl. Acad. Sci. U.S.A.">
        <title>A Catalog of Tens of Thousands of Viruses from Human Metagenomes Reveals Hidden Associations with Chronic Diseases.</title>
        <authorList>
            <person name="Tisza M.J."/>
            <person name="Buck C.B."/>
        </authorList>
    </citation>
    <scope>NUCLEOTIDE SEQUENCE</scope>
    <source>
        <strain evidence="1">CtEQg15</strain>
    </source>
</reference>
<protein>
    <submittedName>
        <fullName evidence="1">Uncharacterized protein</fullName>
    </submittedName>
</protein>
<organism evidence="1">
    <name type="scientific">Siphoviridae sp. ctEQg15</name>
    <dbReference type="NCBI Taxonomy" id="2826205"/>
    <lineage>
        <taxon>Viruses</taxon>
        <taxon>Duplodnaviria</taxon>
        <taxon>Heunggongvirae</taxon>
        <taxon>Uroviricota</taxon>
        <taxon>Caudoviricetes</taxon>
    </lineage>
</organism>
<dbReference type="EMBL" id="BK014822">
    <property type="protein sequence ID" value="DAD77291.1"/>
    <property type="molecule type" value="Genomic_DNA"/>
</dbReference>
<accession>A0A8S5M5J9</accession>
<evidence type="ECO:0000313" key="1">
    <source>
        <dbReference type="EMBL" id="DAD77291.1"/>
    </source>
</evidence>
<sequence>MADQYNSAHTGAEIDQAVSDVQNNKVAWGTKELPTVTTSDNGKFLRVVSGTWAAVEIANANGGSF</sequence>
<proteinExistence type="predicted"/>